<reference evidence="1 2" key="1">
    <citation type="submission" date="2020-08" db="EMBL/GenBank/DDBJ databases">
        <title>Novel species isolated from subtropical streams in China.</title>
        <authorList>
            <person name="Lu H."/>
        </authorList>
    </citation>
    <scope>NUCLEOTIDE SEQUENCE [LARGE SCALE GENOMIC DNA]</scope>
    <source>
        <strain evidence="1 2">NL8W</strain>
    </source>
</reference>
<name>A0ABR6ZJG1_9BURK</name>
<dbReference type="EMBL" id="JACOFX010000037">
    <property type="protein sequence ID" value="MBC3911485.1"/>
    <property type="molecule type" value="Genomic_DNA"/>
</dbReference>
<accession>A0ABR6ZJG1</accession>
<protein>
    <submittedName>
        <fullName evidence="1">Uncharacterized protein</fullName>
    </submittedName>
</protein>
<evidence type="ECO:0000313" key="1">
    <source>
        <dbReference type="EMBL" id="MBC3911485.1"/>
    </source>
</evidence>
<evidence type="ECO:0000313" key="2">
    <source>
        <dbReference type="Proteomes" id="UP000646911"/>
    </source>
</evidence>
<gene>
    <name evidence="1" type="ORF">H8L47_28370</name>
</gene>
<dbReference type="RefSeq" id="WP_186957193.1">
    <property type="nucleotide sequence ID" value="NZ_JACOFX010000037.1"/>
</dbReference>
<proteinExistence type="predicted"/>
<keyword evidence="2" id="KW-1185">Reference proteome</keyword>
<comment type="caution">
    <text evidence="1">The sequence shown here is derived from an EMBL/GenBank/DDBJ whole genome shotgun (WGS) entry which is preliminary data.</text>
</comment>
<organism evidence="1 2">
    <name type="scientific">Undibacterium umbellatum</name>
    <dbReference type="NCBI Taxonomy" id="2762300"/>
    <lineage>
        <taxon>Bacteria</taxon>
        <taxon>Pseudomonadati</taxon>
        <taxon>Pseudomonadota</taxon>
        <taxon>Betaproteobacteria</taxon>
        <taxon>Burkholderiales</taxon>
        <taxon>Oxalobacteraceae</taxon>
        <taxon>Undibacterium</taxon>
    </lineage>
</organism>
<sequence length="130" mass="14452">MEPMFLDDPALFSVWATPDPNSKLAAAKHLAELYKNYLSLAQCYQEVSKAVKLDRRMQVFCTLGWKTALELASAAPPSGFLAGTSVVAEETGDPHINSFCSKHQSYFWRSCGVCDENYISYGSGDLLFRE</sequence>
<dbReference type="Proteomes" id="UP000646911">
    <property type="component" value="Unassembled WGS sequence"/>
</dbReference>